<evidence type="ECO:0000256" key="1">
    <source>
        <dbReference type="SAM" id="MobiDB-lite"/>
    </source>
</evidence>
<feature type="compositionally biased region" description="Basic and acidic residues" evidence="1">
    <location>
        <begin position="1"/>
        <end position="17"/>
    </location>
</feature>
<sequence>MSKVNKNEGDSGSHEPVFRTPPLAQNPQFAPQQQQFYYYYPPQLDQQSGLPLPPSPATQIQLNIQGNHLMSPPQFNHMPLSPQQPNYQSKKNMNNKDHPLGGPHLQQTYYYPQQPGMYQYSPQTKYYPTYSPNKNNYKPSPHKNNNHQSPRNQKISKGSKSGNNNNNNFSPLKSPLKATKFNTSPHKSNQDISRMASLTSNTNIKKKFMKLELNSYTDFLNKLDLNDDRNNNLQHELVTKINTLNCLQGNCLKLLKEPVFDVLYVLKANEYFNKEINKNKEPKKQNIINSLTADVGMDNRQDHSINTDTFVDSLDKKTNISFEHVLEVIKSLDAHVEDTIQKNSNQENEDSITTVETTDVSLANTTTTSGRMVVLDKNTNFFVSSRNTNINKPKNNDRFTQQQQRQETTSMKRTLKSSNNFLTTDTKDRSVDIKESKGSKDLFGDVREMSLLKSSGSSNFNKLIETSPKKLMSQEKGRLSSLETPSQTSLRSTRNLLSKNNLVLKYDLTDQECRNGEEDFIEVEEEGEEEDSFSVENASGIEIDDSSFITSNHKKPKAHNKKLKNLQNISLNNSNSNNANNVSAMDFSFDGKAMNKSDLFKLIDSFEL</sequence>
<accession>A0A1B7TA84</accession>
<feature type="compositionally biased region" description="Polar residues" evidence="1">
    <location>
        <begin position="81"/>
        <end position="92"/>
    </location>
</feature>
<feature type="compositionally biased region" description="Low complexity" evidence="1">
    <location>
        <begin position="400"/>
        <end position="409"/>
    </location>
</feature>
<dbReference type="OrthoDB" id="3973181at2759"/>
<name>A0A1B7TA84_9ASCO</name>
<dbReference type="Proteomes" id="UP000092321">
    <property type="component" value="Unassembled WGS sequence"/>
</dbReference>
<keyword evidence="3" id="KW-1185">Reference proteome</keyword>
<feature type="compositionally biased region" description="Low complexity" evidence="1">
    <location>
        <begin position="21"/>
        <end position="35"/>
    </location>
</feature>
<feature type="compositionally biased region" description="Low complexity" evidence="1">
    <location>
        <begin position="156"/>
        <end position="168"/>
    </location>
</feature>
<feature type="compositionally biased region" description="Polar residues" evidence="1">
    <location>
        <begin position="180"/>
        <end position="196"/>
    </location>
</feature>
<feature type="region of interest" description="Disordered" evidence="1">
    <location>
        <begin position="385"/>
        <end position="412"/>
    </location>
</feature>
<feature type="compositionally biased region" description="Polar residues" evidence="1">
    <location>
        <begin position="146"/>
        <end position="155"/>
    </location>
</feature>
<dbReference type="AlphaFoldDB" id="A0A1B7TA84"/>
<feature type="region of interest" description="Disordered" evidence="1">
    <location>
        <begin position="68"/>
        <end position="109"/>
    </location>
</feature>
<protein>
    <submittedName>
        <fullName evidence="2">Uncharacterized protein</fullName>
    </submittedName>
</protein>
<evidence type="ECO:0000313" key="2">
    <source>
        <dbReference type="EMBL" id="OBA25654.1"/>
    </source>
</evidence>
<gene>
    <name evidence="2" type="ORF">HANVADRAFT_49859</name>
</gene>
<proteinExistence type="predicted"/>
<comment type="caution">
    <text evidence="2">The sequence shown here is derived from an EMBL/GenBank/DDBJ whole genome shotgun (WGS) entry which is preliminary data.</text>
</comment>
<feature type="region of interest" description="Disordered" evidence="1">
    <location>
        <begin position="1"/>
        <end position="35"/>
    </location>
</feature>
<evidence type="ECO:0000313" key="3">
    <source>
        <dbReference type="Proteomes" id="UP000092321"/>
    </source>
</evidence>
<feature type="region of interest" description="Disordered" evidence="1">
    <location>
        <begin position="121"/>
        <end position="196"/>
    </location>
</feature>
<feature type="region of interest" description="Disordered" evidence="1">
    <location>
        <begin position="468"/>
        <end position="492"/>
    </location>
</feature>
<dbReference type="EMBL" id="LXPE01000057">
    <property type="protein sequence ID" value="OBA25654.1"/>
    <property type="molecule type" value="Genomic_DNA"/>
</dbReference>
<organism evidence="2 3">
    <name type="scientific">Hanseniaspora valbyensis NRRL Y-1626</name>
    <dbReference type="NCBI Taxonomy" id="766949"/>
    <lineage>
        <taxon>Eukaryota</taxon>
        <taxon>Fungi</taxon>
        <taxon>Dikarya</taxon>
        <taxon>Ascomycota</taxon>
        <taxon>Saccharomycotina</taxon>
        <taxon>Saccharomycetes</taxon>
        <taxon>Saccharomycodales</taxon>
        <taxon>Saccharomycodaceae</taxon>
        <taxon>Hanseniaspora</taxon>
    </lineage>
</organism>
<feature type="compositionally biased region" description="Polar residues" evidence="1">
    <location>
        <begin position="481"/>
        <end position="492"/>
    </location>
</feature>
<reference evidence="3" key="1">
    <citation type="journal article" date="2016" name="Proc. Natl. Acad. Sci. U.S.A.">
        <title>Comparative genomics of biotechnologically important yeasts.</title>
        <authorList>
            <person name="Riley R."/>
            <person name="Haridas S."/>
            <person name="Wolfe K.H."/>
            <person name="Lopes M.R."/>
            <person name="Hittinger C.T."/>
            <person name="Goeker M."/>
            <person name="Salamov A.A."/>
            <person name="Wisecaver J.H."/>
            <person name="Long T.M."/>
            <person name="Calvey C.H."/>
            <person name="Aerts A.L."/>
            <person name="Barry K.W."/>
            <person name="Choi C."/>
            <person name="Clum A."/>
            <person name="Coughlan A.Y."/>
            <person name="Deshpande S."/>
            <person name="Douglass A.P."/>
            <person name="Hanson S.J."/>
            <person name="Klenk H.-P."/>
            <person name="LaButti K.M."/>
            <person name="Lapidus A."/>
            <person name="Lindquist E.A."/>
            <person name="Lipzen A.M."/>
            <person name="Meier-Kolthoff J.P."/>
            <person name="Ohm R.A."/>
            <person name="Otillar R.P."/>
            <person name="Pangilinan J.L."/>
            <person name="Peng Y."/>
            <person name="Rokas A."/>
            <person name="Rosa C.A."/>
            <person name="Scheuner C."/>
            <person name="Sibirny A.A."/>
            <person name="Slot J.C."/>
            <person name="Stielow J.B."/>
            <person name="Sun H."/>
            <person name="Kurtzman C.P."/>
            <person name="Blackwell M."/>
            <person name="Grigoriev I.V."/>
            <person name="Jeffries T.W."/>
        </authorList>
    </citation>
    <scope>NUCLEOTIDE SEQUENCE [LARGE SCALE GENOMIC DNA]</scope>
    <source>
        <strain evidence="3">NRRL Y-1626</strain>
    </source>
</reference>
<feature type="compositionally biased region" description="Polar residues" evidence="1">
    <location>
        <begin position="124"/>
        <end position="139"/>
    </location>
</feature>